<dbReference type="SMART" id="SM00220">
    <property type="entry name" value="S_TKc"/>
    <property type="match status" value="1"/>
</dbReference>
<keyword evidence="2" id="KW-1133">Transmembrane helix</keyword>
<organism evidence="4 5">
    <name type="scientific">Legionella israelensis</name>
    <dbReference type="NCBI Taxonomy" id="454"/>
    <lineage>
        <taxon>Bacteria</taxon>
        <taxon>Pseudomonadati</taxon>
        <taxon>Pseudomonadota</taxon>
        <taxon>Gammaproteobacteria</taxon>
        <taxon>Legionellales</taxon>
        <taxon>Legionellaceae</taxon>
        <taxon>Legionella</taxon>
    </lineage>
</organism>
<dbReference type="Gene3D" id="1.10.510.10">
    <property type="entry name" value="Transferase(Phosphotransferase) domain 1"/>
    <property type="match status" value="1"/>
</dbReference>
<evidence type="ECO:0000313" key="5">
    <source>
        <dbReference type="Proteomes" id="UP000054761"/>
    </source>
</evidence>
<sequence length="494" mass="56779">MPQLKPGTIEKFTILKKISFNHEHKTHTYLAQNSQNKLVLVKQIKANPENCGQVEREIECLERHKKLLAYQSKKTGRNHTSYTIVSDFIPGECFQNLIENNSFTPHQMLVLFYHLAKGLDKFHDKGYAHRDIKPDNFIINQDGIHVIDFGNAILKEYANQFFIPGKLGFMALEVTPSSSDVDPTNNQFSDLASIGYIYLWALGCLELTKFYRKQREFDFKQTVPQQLRQLQFSEQEISVLVEILEGLVHEDPKQRPNLSLVCEKLFNLCEKDVSLDWIGNFEEEERPAESSRTVEVTSMPLSTLSSLGYPSQTLEDILDDDIERSQPSDTLLPLQKEINTITESQLRPFNRYLQQLKEKQAEFQALRDKIKDKSCKDYLKYDSAFQRTEALTETLDREAQNLICKKTPSEDDYKQFKENCGEAIDKAKPELKTHRNMNYILANVGLAVLGVGVGYAIAGVINLAINRKFFFFTETDSMKKLDQLEASLNPIKLP</sequence>
<dbReference type="PROSITE" id="PS50011">
    <property type="entry name" value="PROTEIN_KINASE_DOM"/>
    <property type="match status" value="1"/>
</dbReference>
<dbReference type="OrthoDB" id="9801841at2"/>
<evidence type="ECO:0000313" key="4">
    <source>
        <dbReference type="EMBL" id="KTD32018.1"/>
    </source>
</evidence>
<dbReference type="RefSeq" id="WP_058500916.1">
    <property type="nucleotide sequence ID" value="NZ_CAAAJA010000013.1"/>
</dbReference>
<dbReference type="PROSITE" id="PS00108">
    <property type="entry name" value="PROTEIN_KINASE_ST"/>
    <property type="match status" value="1"/>
</dbReference>
<reference evidence="4 5" key="1">
    <citation type="submission" date="2015-11" db="EMBL/GenBank/DDBJ databases">
        <title>Genomic analysis of 38 Legionella species identifies large and diverse effector repertoires.</title>
        <authorList>
            <person name="Burstein D."/>
            <person name="Amaro F."/>
            <person name="Zusman T."/>
            <person name="Lifshitz Z."/>
            <person name="Cohen O."/>
            <person name="Gilbert J.A."/>
            <person name="Pupko T."/>
            <person name="Shuman H.A."/>
            <person name="Segal G."/>
        </authorList>
    </citation>
    <scope>NUCLEOTIDE SEQUENCE [LARGE SCALE GENOMIC DNA]</scope>
    <source>
        <strain evidence="4 5">Bercovier 4</strain>
    </source>
</reference>
<keyword evidence="2" id="KW-0812">Transmembrane</keyword>
<dbReference type="STRING" id="454.Lisr_0537"/>
<feature type="domain" description="Protein kinase" evidence="3">
    <location>
        <begin position="1"/>
        <end position="267"/>
    </location>
</feature>
<dbReference type="Proteomes" id="UP000054761">
    <property type="component" value="Unassembled WGS sequence"/>
</dbReference>
<evidence type="ECO:0000256" key="2">
    <source>
        <dbReference type="SAM" id="Phobius"/>
    </source>
</evidence>
<dbReference type="Pfam" id="PF00069">
    <property type="entry name" value="Pkinase"/>
    <property type="match status" value="1"/>
</dbReference>
<dbReference type="PANTHER" id="PTHR44167">
    <property type="entry name" value="OVARIAN-SPECIFIC SERINE/THREONINE-PROTEIN KINASE LOK-RELATED"/>
    <property type="match status" value="1"/>
</dbReference>
<comment type="caution">
    <text evidence="4">The sequence shown here is derived from an EMBL/GenBank/DDBJ whole genome shotgun (WGS) entry which is preliminary data.</text>
</comment>
<feature type="transmembrane region" description="Helical" evidence="2">
    <location>
        <begin position="439"/>
        <end position="465"/>
    </location>
</feature>
<gene>
    <name evidence="4" type="primary">lok_1</name>
    <name evidence="4" type="ORF">Lisr_0537</name>
</gene>
<name>A0A0W0WI77_9GAMM</name>
<evidence type="ECO:0000256" key="1">
    <source>
        <dbReference type="SAM" id="Coils"/>
    </source>
</evidence>
<keyword evidence="1" id="KW-0175">Coiled coil</keyword>
<dbReference type="PATRIC" id="fig|454.4.peg.566"/>
<proteinExistence type="predicted"/>
<keyword evidence="4" id="KW-0808">Transferase</keyword>
<dbReference type="GO" id="GO:0004672">
    <property type="term" value="F:protein kinase activity"/>
    <property type="evidence" value="ECO:0007669"/>
    <property type="project" value="InterPro"/>
</dbReference>
<dbReference type="InterPro" id="IPR000719">
    <property type="entry name" value="Prot_kinase_dom"/>
</dbReference>
<dbReference type="EMBL" id="LNYH01000017">
    <property type="protein sequence ID" value="KTD32018.1"/>
    <property type="molecule type" value="Genomic_DNA"/>
</dbReference>
<dbReference type="PANTHER" id="PTHR44167:SF24">
    <property type="entry name" value="SERINE_THREONINE-PROTEIN KINASE CHK2"/>
    <property type="match status" value="1"/>
</dbReference>
<protein>
    <submittedName>
        <fullName evidence="4">Serine/threonine-protein kinase</fullName>
    </submittedName>
</protein>
<dbReference type="GO" id="GO:0005524">
    <property type="term" value="F:ATP binding"/>
    <property type="evidence" value="ECO:0007669"/>
    <property type="project" value="InterPro"/>
</dbReference>
<accession>A0A0W0WI77</accession>
<dbReference type="SUPFAM" id="SSF56112">
    <property type="entry name" value="Protein kinase-like (PK-like)"/>
    <property type="match status" value="1"/>
</dbReference>
<keyword evidence="2" id="KW-0472">Membrane</keyword>
<dbReference type="InterPro" id="IPR011009">
    <property type="entry name" value="Kinase-like_dom_sf"/>
</dbReference>
<feature type="coiled-coil region" evidence="1">
    <location>
        <begin position="349"/>
        <end position="376"/>
    </location>
</feature>
<keyword evidence="5" id="KW-1185">Reference proteome</keyword>
<dbReference type="AlphaFoldDB" id="A0A0W0WI77"/>
<dbReference type="InterPro" id="IPR008271">
    <property type="entry name" value="Ser/Thr_kinase_AS"/>
</dbReference>
<evidence type="ECO:0000259" key="3">
    <source>
        <dbReference type="PROSITE" id="PS50011"/>
    </source>
</evidence>
<keyword evidence="4" id="KW-0418">Kinase</keyword>